<dbReference type="Proteomes" id="UP000010319">
    <property type="component" value="Unassembled WGS sequence"/>
</dbReference>
<accession>A0ABM9Y3V0</accession>
<gene>
    <name evidence="2" type="ORF">yberc0001_10310</name>
</gene>
<reference evidence="2" key="1">
    <citation type="submission" date="2008-12" db="EMBL/GenBank/DDBJ databases">
        <title>Annotation of the Yersinia bercovieri ATCC 43970 genome.</title>
        <authorList>
            <person name="Read T.D."/>
            <person name="Akmal A."/>
            <person name="Bishop-Lilly K."/>
            <person name="Chen P.E."/>
            <person name="Cook C."/>
            <person name="Kiley M.P."/>
            <person name="Lentz S."/>
            <person name="Mateczun A."/>
            <person name="Nagarajan N."/>
            <person name="Nolan N."/>
            <person name="Osborne B.I."/>
            <person name="Pop M."/>
            <person name="Sozhamannan S."/>
            <person name="Stewart A.C."/>
            <person name="Sulakvelidze A."/>
            <person name="Thomason B."/>
            <person name="Willner K."/>
            <person name="Zwick M.E."/>
        </authorList>
    </citation>
    <scope>NUCLEOTIDE SEQUENCE [LARGE SCALE GENOMIC DNA]</scope>
    <source>
        <strain evidence="2">ATCC 43970</strain>
    </source>
</reference>
<proteinExistence type="predicted"/>
<sequence>MVEHSARLLFSQPVVELNTALLFFTLFMLLSRAIPYTKINYWLILW</sequence>
<keyword evidence="1" id="KW-0812">Transmembrane</keyword>
<evidence type="ECO:0000256" key="1">
    <source>
        <dbReference type="SAM" id="Phobius"/>
    </source>
</evidence>
<comment type="caution">
    <text evidence="2">The sequence shown here is derived from an EMBL/GenBank/DDBJ whole genome shotgun (WGS) entry which is preliminary data.</text>
</comment>
<protein>
    <submittedName>
        <fullName evidence="2">Uncharacterized protein</fullName>
    </submittedName>
</protein>
<name>A0ABM9Y3V0_YERBE</name>
<feature type="transmembrane region" description="Helical" evidence="1">
    <location>
        <begin position="20"/>
        <end position="37"/>
    </location>
</feature>
<evidence type="ECO:0000313" key="3">
    <source>
        <dbReference type="Proteomes" id="UP000010319"/>
    </source>
</evidence>
<keyword evidence="1" id="KW-0472">Membrane</keyword>
<dbReference type="EMBL" id="AALC02000002">
    <property type="protein sequence ID" value="EEQ08385.1"/>
    <property type="molecule type" value="Genomic_DNA"/>
</dbReference>
<organism evidence="2 3">
    <name type="scientific">Yersinia bercovieri ATCC 43970</name>
    <dbReference type="NCBI Taxonomy" id="349968"/>
    <lineage>
        <taxon>Bacteria</taxon>
        <taxon>Pseudomonadati</taxon>
        <taxon>Pseudomonadota</taxon>
        <taxon>Gammaproteobacteria</taxon>
        <taxon>Enterobacterales</taxon>
        <taxon>Yersiniaceae</taxon>
        <taxon>Yersinia</taxon>
    </lineage>
</organism>
<keyword evidence="1" id="KW-1133">Transmembrane helix</keyword>
<evidence type="ECO:0000313" key="2">
    <source>
        <dbReference type="EMBL" id="EEQ08385.1"/>
    </source>
</evidence>
<keyword evidence="3" id="KW-1185">Reference proteome</keyword>